<accession>A0ABQ9IT21</accession>
<proteinExistence type="predicted"/>
<keyword evidence="3" id="KW-1185">Reference proteome</keyword>
<dbReference type="PANTHER" id="PTHR36159">
    <property type="entry name" value="PROTEIN CBG23766"/>
    <property type="match status" value="1"/>
</dbReference>
<protein>
    <recommendedName>
        <fullName evidence="1">Double jelly roll-like domain-containing protein</fullName>
    </recommendedName>
</protein>
<dbReference type="Proteomes" id="UP001162164">
    <property type="component" value="Unassembled WGS sequence"/>
</dbReference>
<feature type="domain" description="Double jelly roll-like" evidence="1">
    <location>
        <begin position="74"/>
        <end position="388"/>
    </location>
</feature>
<evidence type="ECO:0000313" key="3">
    <source>
        <dbReference type="Proteomes" id="UP001162164"/>
    </source>
</evidence>
<dbReference type="Pfam" id="PF21738">
    <property type="entry name" value="DJR-like_dom"/>
    <property type="match status" value="1"/>
</dbReference>
<sequence>MLEELQLFQDPNFDESIVREEVRTYYPFVKSFGNNDEVEIAIYQQDSILLMSEAAIIIEGTLKKNATGTGTIEFTNNAGAFLFDSISYELNGKEVDKVRDPGTVSLLKGYLCYEKEDSSLSIGGWNYPEGHLVTYDPTKSTFYLRIPLWHLLGFFHDYKKIIFGKQILRLIRSRTDNNCFKVSKDDTNGELTITNIELKVKHVFLNDVIKMNLLSQINTDRPILMPYRQWELHELPSLTNGTTKEIWSVKTCSNMESPRYIIVAFQTNRKEQKKRDVTFFDNIEISNIRLTLNSEYYPYEDMKLDFSSKKYHEAYFMYTQFSKLFASNNKPMLDYEDFNSRALFVIDCSKRNDSIKSSTVDVKLEIESRNSFPQNTKAYCIIIHDRVMEYLALSGVYDKSLSNMKLVVVDMQGFNLSDFYPKEISFVNGQQNTHYLLKPPVPYRTLSCDVKKQVKYLESNFHGLKYSSGYVSDDDLNEILRNHLLNSNVDFVYVKGHQKKEFLEKRLFELGGILTPSVVNVEHLSVCMEQPPNFYHLFKLRELKESIEFYEEKQYMFSSFKSLNIDMEAIFRDKRPQRAETKIEIFPNSVPENGKWTNDETKSQQFYDDSQRNGIFSHSQLPGLLSVPRDREILGKYVPNGLFTLLSQQFFDDAIENSSVIFCFVYVAKLAVL</sequence>
<evidence type="ECO:0000259" key="1">
    <source>
        <dbReference type="Pfam" id="PF21738"/>
    </source>
</evidence>
<dbReference type="EMBL" id="JAPWTJ010002919">
    <property type="protein sequence ID" value="KAJ8964011.1"/>
    <property type="molecule type" value="Genomic_DNA"/>
</dbReference>
<organism evidence="2 3">
    <name type="scientific">Molorchus minor</name>
    <dbReference type="NCBI Taxonomy" id="1323400"/>
    <lineage>
        <taxon>Eukaryota</taxon>
        <taxon>Metazoa</taxon>
        <taxon>Ecdysozoa</taxon>
        <taxon>Arthropoda</taxon>
        <taxon>Hexapoda</taxon>
        <taxon>Insecta</taxon>
        <taxon>Pterygota</taxon>
        <taxon>Neoptera</taxon>
        <taxon>Endopterygota</taxon>
        <taxon>Coleoptera</taxon>
        <taxon>Polyphaga</taxon>
        <taxon>Cucujiformia</taxon>
        <taxon>Chrysomeloidea</taxon>
        <taxon>Cerambycidae</taxon>
        <taxon>Lamiinae</taxon>
        <taxon>Monochamini</taxon>
        <taxon>Molorchus</taxon>
    </lineage>
</organism>
<gene>
    <name evidence="2" type="ORF">NQ317_000727</name>
</gene>
<name>A0ABQ9IT21_9CUCU</name>
<dbReference type="InterPro" id="IPR049512">
    <property type="entry name" value="DJR-like_dom"/>
</dbReference>
<evidence type="ECO:0000313" key="2">
    <source>
        <dbReference type="EMBL" id="KAJ8964011.1"/>
    </source>
</evidence>
<comment type="caution">
    <text evidence="2">The sequence shown here is derived from an EMBL/GenBank/DDBJ whole genome shotgun (WGS) entry which is preliminary data.</text>
</comment>
<dbReference type="PANTHER" id="PTHR36159:SF1">
    <property type="entry name" value="RETROVIRUS-RELATED POL POLYPROTEIN FROM TRANSPOSON 412-LIKE PROTEIN"/>
    <property type="match status" value="1"/>
</dbReference>
<reference evidence="2" key="1">
    <citation type="journal article" date="2023" name="Insect Mol. Biol.">
        <title>Genome sequencing provides insights into the evolution of gene families encoding plant cell wall-degrading enzymes in longhorned beetles.</title>
        <authorList>
            <person name="Shin N.R."/>
            <person name="Okamura Y."/>
            <person name="Kirsch R."/>
            <person name="Pauchet Y."/>
        </authorList>
    </citation>
    <scope>NUCLEOTIDE SEQUENCE</scope>
    <source>
        <strain evidence="2">MMC_N1</strain>
    </source>
</reference>